<evidence type="ECO:0000256" key="1">
    <source>
        <dbReference type="ARBA" id="ARBA00022664"/>
    </source>
</evidence>
<dbReference type="AlphaFoldDB" id="A0A7H9HSS5"/>
<keyword evidence="4" id="KW-1185">Reference proteome</keyword>
<proteinExistence type="predicted"/>
<dbReference type="PANTHER" id="PTHR13211">
    <property type="entry name" value="TELOMERASE CAJAL BODY PROTEIN 1"/>
    <property type="match status" value="1"/>
</dbReference>
<organism evidence="3 4">
    <name type="scientific">Torulaspora globosa</name>
    <dbReference type="NCBI Taxonomy" id="48254"/>
    <lineage>
        <taxon>Eukaryota</taxon>
        <taxon>Fungi</taxon>
        <taxon>Dikarya</taxon>
        <taxon>Ascomycota</taxon>
        <taxon>Saccharomycotina</taxon>
        <taxon>Saccharomycetes</taxon>
        <taxon>Saccharomycetales</taxon>
        <taxon>Saccharomycetaceae</taxon>
        <taxon>Torulaspora</taxon>
    </lineage>
</organism>
<protein>
    <recommendedName>
        <fullName evidence="5">DUF2415 domain-containing protein</fullName>
    </recommendedName>
</protein>
<evidence type="ECO:0000313" key="4">
    <source>
        <dbReference type="Proteomes" id="UP000510647"/>
    </source>
</evidence>
<dbReference type="InterPro" id="IPR051150">
    <property type="entry name" value="SWT21/TCAB1_mRNA_Telomere"/>
</dbReference>
<name>A0A7H9HSS5_9SACH</name>
<keyword evidence="2" id="KW-0508">mRNA splicing</keyword>
<keyword evidence="1" id="KW-0507">mRNA processing</keyword>
<dbReference type="PANTHER" id="PTHR13211:SF0">
    <property type="entry name" value="TELOMERASE CAJAL BODY PROTEIN 1"/>
    <property type="match status" value="1"/>
</dbReference>
<accession>A0A7H9HSS5</accession>
<gene>
    <name evidence="3" type="ORF">HG537_0C00820</name>
</gene>
<dbReference type="GO" id="GO:0008380">
    <property type="term" value="P:RNA splicing"/>
    <property type="evidence" value="ECO:0007669"/>
    <property type="project" value="UniProtKB-KW"/>
</dbReference>
<dbReference type="EMBL" id="CP059269">
    <property type="protein sequence ID" value="QLQ79435.1"/>
    <property type="molecule type" value="Genomic_DNA"/>
</dbReference>
<dbReference type="OrthoDB" id="239865at2759"/>
<sequence>MMLCAEWRLRVLADTMDTFHGRNVRETWRREDVSWSKMVNEEGNRSYPFPKLAQSVYCDDKSKKLEKPVICQDICWAQDGTSFVTVHDDYGVRQYLVPECGMNEEKRDLIPFTRVFKNQSIVASRVHPRYSLFNGSESFNVILVSQRDVPLQLCPLSVEASSFGSIRSFDVTNPVNGRFQVAHAIDFDLENNFLAGFDRNRVSMYDINRCDPVWTAQSSRKQCGSSFQRQIVSCFDLQASQLYQDNTTRYFGTYKGELHAIDQRRCDTQFLYRSDSGNGFIQLLMSASGRFLYGIKRNSNIMDVLDVRQIHQKINELELPFKIGTQKFKGNLSATTGLTVGTDRGYVVNWSSDFVEFGGIDRTCNANSNVRRFSGDLVHWDSDMPYGDSRLNLIQESPVEAGLFLMSYSPDKFSGQMQDLKSGISLARL</sequence>
<evidence type="ECO:0000256" key="2">
    <source>
        <dbReference type="ARBA" id="ARBA00023187"/>
    </source>
</evidence>
<evidence type="ECO:0000313" key="3">
    <source>
        <dbReference type="EMBL" id="QLQ79435.1"/>
    </source>
</evidence>
<evidence type="ECO:0008006" key="5">
    <source>
        <dbReference type="Google" id="ProtNLM"/>
    </source>
</evidence>
<dbReference type="GO" id="GO:0006397">
    <property type="term" value="P:mRNA processing"/>
    <property type="evidence" value="ECO:0007669"/>
    <property type="project" value="UniProtKB-KW"/>
</dbReference>
<reference evidence="3 4" key="1">
    <citation type="submission" date="2020-06" db="EMBL/GenBank/DDBJ databases">
        <title>The yeast mating-type switching endonuclease HO is a domesticated member of an unorthodox homing genetic element family.</title>
        <authorList>
            <person name="Coughlan A.Y."/>
            <person name="Lombardi L."/>
            <person name="Braun-Galleani S."/>
            <person name="Martos A.R."/>
            <person name="Galeote V."/>
            <person name="Bigey F."/>
            <person name="Dequin S."/>
            <person name="Byrne K.P."/>
            <person name="Wolfe K.H."/>
        </authorList>
    </citation>
    <scope>NUCLEOTIDE SEQUENCE [LARGE SCALE GENOMIC DNA]</scope>
    <source>
        <strain evidence="3 4">CBS2947</strain>
    </source>
</reference>
<dbReference type="SUPFAM" id="SSF69322">
    <property type="entry name" value="Tricorn protease domain 2"/>
    <property type="match status" value="1"/>
</dbReference>
<dbReference type="Proteomes" id="UP000510647">
    <property type="component" value="Chromosome 3"/>
</dbReference>